<accession>A0A7J2U3N6</accession>
<protein>
    <submittedName>
        <fullName evidence="1">Uncharacterized protein</fullName>
    </submittedName>
</protein>
<evidence type="ECO:0000313" key="1">
    <source>
        <dbReference type="EMBL" id="HEM66873.1"/>
    </source>
</evidence>
<reference evidence="1" key="1">
    <citation type="journal article" date="2020" name="mSystems">
        <title>Genome- and Community-Level Interaction Insights into Carbon Utilization and Element Cycling Functions of Hydrothermarchaeota in Hydrothermal Sediment.</title>
        <authorList>
            <person name="Zhou Z."/>
            <person name="Liu Y."/>
            <person name="Xu W."/>
            <person name="Pan J."/>
            <person name="Luo Z.H."/>
            <person name="Li M."/>
        </authorList>
    </citation>
    <scope>NUCLEOTIDE SEQUENCE [LARGE SCALE GENOMIC DNA]</scope>
    <source>
        <strain evidence="1">SpSt-125</strain>
    </source>
</reference>
<dbReference type="AlphaFoldDB" id="A0A7J2U3N6"/>
<organism evidence="1">
    <name type="scientific">Ignisphaera aggregans</name>
    <dbReference type="NCBI Taxonomy" id="334771"/>
    <lineage>
        <taxon>Archaea</taxon>
        <taxon>Thermoproteota</taxon>
        <taxon>Thermoprotei</taxon>
        <taxon>Desulfurococcales</taxon>
        <taxon>Desulfurococcaceae</taxon>
        <taxon>Ignisphaera</taxon>
    </lineage>
</organism>
<name>A0A7J2U3N6_9CREN</name>
<gene>
    <name evidence="1" type="ORF">ENO26_04795</name>
</gene>
<comment type="caution">
    <text evidence="1">The sequence shown here is derived from an EMBL/GenBank/DDBJ whole genome shotgun (WGS) entry which is preliminary data.</text>
</comment>
<dbReference type="EMBL" id="DSEU01000035">
    <property type="protein sequence ID" value="HEM66873.1"/>
    <property type="molecule type" value="Genomic_DNA"/>
</dbReference>
<sequence>MARQREKTQSCNAASDIIIKTCLECLEKNCENIAIYVDYNPLHHPVVTTYSVLLLSENMPQELGDFVGEVIVEFTTSLETLLKLGSFSGNILEFISELRVRCTTGWIVYGYTSARSQYGVPYMTKLWMYIPASRLETTVIQLSEDELKTMHKLLSIAAEKARKVIELEIM</sequence>
<proteinExistence type="predicted"/>